<dbReference type="AlphaFoldDB" id="A0A0G0ZK16"/>
<protein>
    <submittedName>
        <fullName evidence="1">Uncharacterized protein</fullName>
    </submittedName>
</protein>
<reference evidence="1 2" key="1">
    <citation type="journal article" date="2015" name="Nature">
        <title>rRNA introns, odd ribosomes, and small enigmatic genomes across a large radiation of phyla.</title>
        <authorList>
            <person name="Brown C.T."/>
            <person name="Hug L.A."/>
            <person name="Thomas B.C."/>
            <person name="Sharon I."/>
            <person name="Castelle C.J."/>
            <person name="Singh A."/>
            <person name="Wilkins M.J."/>
            <person name="Williams K.H."/>
            <person name="Banfield J.F."/>
        </authorList>
    </citation>
    <scope>NUCLEOTIDE SEQUENCE [LARGE SCALE GENOMIC DNA]</scope>
</reference>
<dbReference type="Proteomes" id="UP000034380">
    <property type="component" value="Unassembled WGS sequence"/>
</dbReference>
<evidence type="ECO:0000313" key="1">
    <source>
        <dbReference type="EMBL" id="KKS13308.1"/>
    </source>
</evidence>
<comment type="caution">
    <text evidence="1">The sequence shown here is derived from an EMBL/GenBank/DDBJ whole genome shotgun (WGS) entry which is preliminary data.</text>
</comment>
<dbReference type="EMBL" id="LCBQ01000018">
    <property type="protein sequence ID" value="KKS13308.1"/>
    <property type="molecule type" value="Genomic_DNA"/>
</dbReference>
<accession>A0A0G0ZK16</accession>
<organism evidence="1 2">
    <name type="scientific">Candidatus Yanofskybacteria bacterium GW2011_GWA1_41_6</name>
    <dbReference type="NCBI Taxonomy" id="1619020"/>
    <lineage>
        <taxon>Bacteria</taxon>
        <taxon>Candidatus Yanofskyibacteriota</taxon>
    </lineage>
</organism>
<gene>
    <name evidence="1" type="ORF">UU70_C0018G0001</name>
</gene>
<proteinExistence type="predicted"/>
<sequence length="45" mass="5447">MYVYSIIDSLIFTKKRKSWVKIAYIYTNIIHLSILKPYLNGDFYL</sequence>
<name>A0A0G0ZK16_9BACT</name>
<feature type="non-terminal residue" evidence="1">
    <location>
        <position position="45"/>
    </location>
</feature>
<evidence type="ECO:0000313" key="2">
    <source>
        <dbReference type="Proteomes" id="UP000034380"/>
    </source>
</evidence>